<name>A0A0C9WMV8_9AGAR</name>
<dbReference type="Proteomes" id="UP000054477">
    <property type="component" value="Unassembled WGS sequence"/>
</dbReference>
<dbReference type="AlphaFoldDB" id="A0A0C9WMV8"/>
<reference evidence="1 2" key="1">
    <citation type="submission" date="2014-04" db="EMBL/GenBank/DDBJ databases">
        <authorList>
            <consortium name="DOE Joint Genome Institute"/>
            <person name="Kuo A."/>
            <person name="Kohler A."/>
            <person name="Nagy L.G."/>
            <person name="Floudas D."/>
            <person name="Copeland A."/>
            <person name="Barry K.W."/>
            <person name="Cichocki N."/>
            <person name="Veneault-Fourrey C."/>
            <person name="LaButti K."/>
            <person name="Lindquist E.A."/>
            <person name="Lipzen A."/>
            <person name="Lundell T."/>
            <person name="Morin E."/>
            <person name="Murat C."/>
            <person name="Sun H."/>
            <person name="Tunlid A."/>
            <person name="Henrissat B."/>
            <person name="Grigoriev I.V."/>
            <person name="Hibbett D.S."/>
            <person name="Martin F."/>
            <person name="Nordberg H.P."/>
            <person name="Cantor M.N."/>
            <person name="Hua S.X."/>
        </authorList>
    </citation>
    <scope>NUCLEOTIDE SEQUENCE [LARGE SCALE GENOMIC DNA]</scope>
    <source>
        <strain evidence="1 2">LaAM-08-1</strain>
    </source>
</reference>
<organism evidence="1 2">
    <name type="scientific">Laccaria amethystina LaAM-08-1</name>
    <dbReference type="NCBI Taxonomy" id="1095629"/>
    <lineage>
        <taxon>Eukaryota</taxon>
        <taxon>Fungi</taxon>
        <taxon>Dikarya</taxon>
        <taxon>Basidiomycota</taxon>
        <taxon>Agaricomycotina</taxon>
        <taxon>Agaricomycetes</taxon>
        <taxon>Agaricomycetidae</taxon>
        <taxon>Agaricales</taxon>
        <taxon>Agaricineae</taxon>
        <taxon>Hydnangiaceae</taxon>
        <taxon>Laccaria</taxon>
    </lineage>
</organism>
<reference evidence="2" key="2">
    <citation type="submission" date="2015-01" db="EMBL/GenBank/DDBJ databases">
        <title>Evolutionary Origins and Diversification of the Mycorrhizal Mutualists.</title>
        <authorList>
            <consortium name="DOE Joint Genome Institute"/>
            <consortium name="Mycorrhizal Genomics Consortium"/>
            <person name="Kohler A."/>
            <person name="Kuo A."/>
            <person name="Nagy L.G."/>
            <person name="Floudas D."/>
            <person name="Copeland A."/>
            <person name="Barry K.W."/>
            <person name="Cichocki N."/>
            <person name="Veneault-Fourrey C."/>
            <person name="LaButti K."/>
            <person name="Lindquist E.A."/>
            <person name="Lipzen A."/>
            <person name="Lundell T."/>
            <person name="Morin E."/>
            <person name="Murat C."/>
            <person name="Riley R."/>
            <person name="Ohm R."/>
            <person name="Sun H."/>
            <person name="Tunlid A."/>
            <person name="Henrissat B."/>
            <person name="Grigoriev I.V."/>
            <person name="Hibbett D.S."/>
            <person name="Martin F."/>
        </authorList>
    </citation>
    <scope>NUCLEOTIDE SEQUENCE [LARGE SCALE GENOMIC DNA]</scope>
    <source>
        <strain evidence="2">LaAM-08-1</strain>
    </source>
</reference>
<evidence type="ECO:0000313" key="1">
    <source>
        <dbReference type="EMBL" id="KIJ91445.1"/>
    </source>
</evidence>
<accession>A0A0C9WMV8</accession>
<gene>
    <name evidence="1" type="ORF">K443DRAFT_485852</name>
</gene>
<sequence>MDELPSPLLKSRIPRKTSLFTRNEQSQIYNLHCPLRKGIICYHQDGAIFEYNIHSSGKHEPRIIVPKHASRELETILFIPIKGNRILLFARYIKFGNTTFKPFTLHLSIHEIRSDYRVGPALWSFNGSVDGHNFDIDDLVPIKSTENALGITFGVQFDHHWELFDIPTTDTDVSDNFPLIESGRIDFDLKFKLKWRDDPVILSPDGNILLNTDVESDRRNETIDIHYLDSGGTNLNVNFSFVSRMSIPFPRDPRQYPNLQAPILAFSADGSKFSMAMARSRVSVWDIRNKVPLKTFMEVPKSDYHTQPVKYLQFSSGKQGKEALVFVERDNLSSLDIIHVIDATSFETEEILPLNLVENTAEYGGVGVLFFDPSGGTLYAELYGTLYEWDLRKNEPGHEWWIGEE</sequence>
<keyword evidence="2" id="KW-1185">Reference proteome</keyword>
<dbReference type="STRING" id="1095629.A0A0C9WMV8"/>
<evidence type="ECO:0000313" key="2">
    <source>
        <dbReference type="Proteomes" id="UP000054477"/>
    </source>
</evidence>
<protein>
    <submittedName>
        <fullName evidence="1">Unplaced genomic scaffold K443scaffold_471, whole genome shotgun sequence</fullName>
    </submittedName>
</protein>
<dbReference type="InterPro" id="IPR015943">
    <property type="entry name" value="WD40/YVTN_repeat-like_dom_sf"/>
</dbReference>
<dbReference type="SUPFAM" id="SSF82171">
    <property type="entry name" value="DPP6 N-terminal domain-like"/>
    <property type="match status" value="1"/>
</dbReference>
<dbReference type="EMBL" id="KN839006">
    <property type="protein sequence ID" value="KIJ91445.1"/>
    <property type="molecule type" value="Genomic_DNA"/>
</dbReference>
<dbReference type="OrthoDB" id="3087638at2759"/>
<dbReference type="Gene3D" id="2.130.10.10">
    <property type="entry name" value="YVTN repeat-like/Quinoprotein amine dehydrogenase"/>
    <property type="match status" value="1"/>
</dbReference>
<proteinExistence type="predicted"/>
<dbReference type="HOGENOM" id="CLU_031726_0_0_1"/>